<keyword evidence="4" id="KW-1185">Reference proteome</keyword>
<dbReference type="Gene3D" id="3.40.710.10">
    <property type="entry name" value="DD-peptidase/beta-lactamase superfamily"/>
    <property type="match status" value="1"/>
</dbReference>
<dbReference type="Proteomes" id="UP000254968">
    <property type="component" value="Unassembled WGS sequence"/>
</dbReference>
<gene>
    <name evidence="3" type="ORF">NCTC13315_01044</name>
</gene>
<reference evidence="3 4" key="1">
    <citation type="submission" date="2018-06" db="EMBL/GenBank/DDBJ databases">
        <authorList>
            <consortium name="Pathogen Informatics"/>
            <person name="Doyle S."/>
        </authorList>
    </citation>
    <scope>NUCLEOTIDE SEQUENCE [LARGE SCALE GENOMIC DNA]</scope>
    <source>
        <strain evidence="3 4">NCTC13315</strain>
    </source>
</reference>
<dbReference type="AlphaFoldDB" id="A0A378I7Z0"/>
<dbReference type="RefSeq" id="WP_115302253.1">
    <property type="nucleotide sequence ID" value="NZ_CAAAHO010000001.1"/>
</dbReference>
<evidence type="ECO:0000313" key="4">
    <source>
        <dbReference type="Proteomes" id="UP000254968"/>
    </source>
</evidence>
<keyword evidence="3" id="KW-0378">Hydrolase</keyword>
<dbReference type="EC" id="3.4.16.4" evidence="3"/>
<dbReference type="GO" id="GO:0009002">
    <property type="term" value="F:serine-type D-Ala-D-Ala carboxypeptidase activity"/>
    <property type="evidence" value="ECO:0007669"/>
    <property type="project" value="UniProtKB-EC"/>
</dbReference>
<feature type="chain" id="PRO_5016681455" evidence="1">
    <location>
        <begin position="22"/>
        <end position="602"/>
    </location>
</feature>
<evidence type="ECO:0000313" key="3">
    <source>
        <dbReference type="EMBL" id="STX28514.1"/>
    </source>
</evidence>
<accession>A0A378I7Z0</accession>
<keyword evidence="1" id="KW-0732">Signal</keyword>
<organism evidence="3 4">
    <name type="scientific">Legionella beliardensis</name>
    <dbReference type="NCBI Taxonomy" id="91822"/>
    <lineage>
        <taxon>Bacteria</taxon>
        <taxon>Pseudomonadati</taxon>
        <taxon>Pseudomonadota</taxon>
        <taxon>Gammaproteobacteria</taxon>
        <taxon>Legionellales</taxon>
        <taxon>Legionellaceae</taxon>
        <taxon>Legionella</taxon>
    </lineage>
</organism>
<proteinExistence type="predicted"/>
<feature type="signal peptide" evidence="1">
    <location>
        <begin position="1"/>
        <end position="21"/>
    </location>
</feature>
<dbReference type="PANTHER" id="PTHR46825">
    <property type="entry name" value="D-ALANYL-D-ALANINE-CARBOXYPEPTIDASE/ENDOPEPTIDASE AMPH"/>
    <property type="match status" value="1"/>
</dbReference>
<dbReference type="OrthoDB" id="1153097at2"/>
<dbReference type="InterPro" id="IPR012338">
    <property type="entry name" value="Beta-lactam/transpept-like"/>
</dbReference>
<protein>
    <submittedName>
        <fullName evidence="3">Chitinase</fullName>
        <ecNumber evidence="3">3.4.16.4</ecNumber>
    </submittedName>
</protein>
<evidence type="ECO:0000259" key="2">
    <source>
        <dbReference type="Pfam" id="PF00144"/>
    </source>
</evidence>
<dbReference type="PANTHER" id="PTHR46825:SF9">
    <property type="entry name" value="BETA-LACTAMASE-RELATED DOMAIN-CONTAINING PROTEIN"/>
    <property type="match status" value="1"/>
</dbReference>
<dbReference type="Pfam" id="PF00144">
    <property type="entry name" value="Beta-lactamase"/>
    <property type="match status" value="1"/>
</dbReference>
<dbReference type="EMBL" id="UGNV01000001">
    <property type="protein sequence ID" value="STX28514.1"/>
    <property type="molecule type" value="Genomic_DNA"/>
</dbReference>
<evidence type="ECO:0000256" key="1">
    <source>
        <dbReference type="SAM" id="SignalP"/>
    </source>
</evidence>
<dbReference type="SUPFAM" id="SSF56601">
    <property type="entry name" value="beta-lactamase/transpeptidase-like"/>
    <property type="match status" value="1"/>
</dbReference>
<keyword evidence="3" id="KW-0121">Carboxypeptidase</keyword>
<dbReference type="InterPro" id="IPR001466">
    <property type="entry name" value="Beta-lactam-related"/>
</dbReference>
<feature type="domain" description="Beta-lactamase-related" evidence="2">
    <location>
        <begin position="279"/>
        <end position="590"/>
    </location>
</feature>
<keyword evidence="3" id="KW-0645">Protease</keyword>
<dbReference type="InterPro" id="IPR050491">
    <property type="entry name" value="AmpC-like"/>
</dbReference>
<sequence>MKGQVLIGFLISAMLSQNSLAKISHTVAPVLAPAPTKCIIGTFSSTGDQWWRNIVLELRNNCGKNVDFKNTTITFNNKNALNTNFWGDFYPLPYPDNSLTITSQPSQNGIFLATLKLHFATYPGSTTLLPAGQAIFIKYGAPSDGSIAGSANVYLESAVSETGNIALMNNAAKPAEVTQGYALVHVTANGQKVSDVQLPWGSQQTLEGLPVGTYSITTDNVIATSGKVYQGNVTPPSVTLSSKQTAQVRINFNTATFDINQIRLNYNVPALGGLKRQNGASALYISGYRKWGDSTLATSADQFHLGSCTKAMTATLLAIYVERGLLSWDTTLDKLFPELSATMNPAFKSVSLGMLTTHMSGIGVNSYDNASLWAYISNPNLDPVEGRKYLARVVLSAAPDNSPGKTYAYNNYNYVIAAAALENLTKNSWENLITSQLFIPLAMNSCGFGQAGNKQSVPPDQPWGHSTDANLNPVPVFSDNPQTIGPAGTVHCSMSDWAKFGQVHLDGYNKLDTPILKASSFVKLHTPYPGQTYTYGGWLKFDSAGGDGPTFWHNGSNTMNFAQIWLVPLKKTLILSATNIAYKGDEATNEVYNALSNLTLMP</sequence>
<name>A0A378I7Z0_9GAMM</name>